<dbReference type="InterPro" id="IPR002813">
    <property type="entry name" value="Arg_biosynth_ArgJ"/>
</dbReference>
<dbReference type="SUPFAM" id="SSF56266">
    <property type="entry name" value="DmpA/ArgJ-like"/>
    <property type="match status" value="1"/>
</dbReference>
<protein>
    <recommendedName>
        <fullName evidence="6">Arginine biosynthesis bifunctional protein ArgJ</fullName>
    </recommendedName>
    <domain>
        <recommendedName>
            <fullName evidence="6">Glutamate N-acetyltransferase</fullName>
            <ecNumber evidence="6">2.3.1.35</ecNumber>
        </recommendedName>
        <alternativeName>
            <fullName evidence="6">Ornithine acetyltransferase</fullName>
            <shortName evidence="6">OATase</shortName>
        </alternativeName>
        <alternativeName>
            <fullName evidence="6">Ornithine transacetylase</fullName>
        </alternativeName>
    </domain>
    <domain>
        <recommendedName>
            <fullName evidence="6">Amino-acid acetyltransferase</fullName>
            <ecNumber evidence="6">2.3.1.1</ecNumber>
        </recommendedName>
        <alternativeName>
            <fullName evidence="6">N-acetylglutamate synthase</fullName>
            <shortName evidence="6">AGSase</shortName>
        </alternativeName>
    </domain>
    <component>
        <recommendedName>
            <fullName evidence="6">Arginine biosynthesis bifunctional protein ArgJ alpha chain</fullName>
        </recommendedName>
    </component>
    <component>
        <recommendedName>
            <fullName evidence="6">Arginine biosynthesis bifunctional protein ArgJ beta chain</fullName>
        </recommendedName>
    </component>
</protein>
<feature type="binding site" evidence="6">
    <location>
        <position position="167"/>
    </location>
    <ligand>
        <name>substrate</name>
    </ligand>
</feature>
<dbReference type="NCBIfam" id="NF003802">
    <property type="entry name" value="PRK05388.1"/>
    <property type="match status" value="1"/>
</dbReference>
<dbReference type="PANTHER" id="PTHR23100">
    <property type="entry name" value="ARGININE BIOSYNTHESIS BIFUNCTIONAL PROTEIN ARGJ"/>
    <property type="match status" value="1"/>
</dbReference>
<dbReference type="HAMAP" id="MF_01106">
    <property type="entry name" value="ArgJ"/>
    <property type="match status" value="1"/>
</dbReference>
<feature type="chain" id="PRO_5044902778" description="Arginine biosynthesis bifunctional protein ArgJ alpha chain" evidence="6">
    <location>
        <begin position="1"/>
        <end position="203"/>
    </location>
</feature>
<evidence type="ECO:0000313" key="8">
    <source>
        <dbReference type="Proteomes" id="UP001527181"/>
    </source>
</evidence>
<evidence type="ECO:0000313" key="7">
    <source>
        <dbReference type="EMBL" id="MCY9759582.1"/>
    </source>
</evidence>
<keyword evidence="3 6" id="KW-0808">Transferase</keyword>
<comment type="function">
    <text evidence="6">Catalyzes two activities which are involved in the cyclic version of arginine biosynthesis: the synthesis of N-acetylglutamate from glutamate and acetyl-CoA as the acetyl donor, and of ornithine by transacetylation between N(2)-acetylornithine and glutamate.</text>
</comment>
<dbReference type="Gene3D" id="3.10.20.340">
    <property type="entry name" value="ArgJ beta chain, C-terminal domain"/>
    <property type="match status" value="1"/>
</dbReference>
<evidence type="ECO:0000256" key="2">
    <source>
        <dbReference type="ARBA" id="ARBA00011475"/>
    </source>
</evidence>
<dbReference type="EC" id="2.3.1.1" evidence="6"/>
<feature type="site" description="Involved in the stabilization of negative charge on the oxyanion by the formation of the oxyanion hole" evidence="6">
    <location>
        <position position="129"/>
    </location>
</feature>
<sequence>MMQTQVVHAKETQLFDIIDGSVTTPLGFRASGLHCGLKKTARNDLGAIVCDVPAIAAAVYTTNVFQAAPLAVTRASLEEEGKLQAIIVNSGNANACTGKQGEADAYRMRSAFAEQLGIAPHYVAVASTGVIGEALKMECVEQGIMKLPEQLTPLAEGAEQFSQAILTTDLVKKEACAVLTVNGKQVTVAGCAKGSGMIHPNMATMLGFVTTDAALEQDTLAGLLRTVTNKTFNMITVDGDTSTNDMLLAMASGMAGNEPLTEQHEAWPAFAAAFQYVCEQLAKAIARDGEGATKLIEVRVSGALSDESASAIAKSIVGSSLVKSAVYGSDANWGRVIAAVGYAGQPVNPETVDIHMGSIMVLQQSTPVVFDEAAALAYLKGDTVVFQVDLHMGSGEAKAWGCDLTYDYVRINAAYRT</sequence>
<dbReference type="RefSeq" id="WP_268599108.1">
    <property type="nucleotide sequence ID" value="NZ_JAKOBS010000017.1"/>
</dbReference>
<comment type="similarity">
    <text evidence="1 6">Belongs to the ArgJ family.</text>
</comment>
<dbReference type="Pfam" id="PF01960">
    <property type="entry name" value="ArgJ"/>
    <property type="match status" value="1"/>
</dbReference>
<keyword evidence="6" id="KW-0511">Multifunctional enzyme</keyword>
<comment type="caution">
    <text evidence="7">The sequence shown here is derived from an EMBL/GenBank/DDBJ whole genome shotgun (WGS) entry which is preliminary data.</text>
</comment>
<feature type="chain" id="PRO_5044902779" description="Arginine biosynthesis bifunctional protein ArgJ beta chain" evidence="6">
    <location>
        <begin position="204"/>
        <end position="417"/>
    </location>
</feature>
<evidence type="ECO:0000256" key="3">
    <source>
        <dbReference type="ARBA" id="ARBA00022679"/>
    </source>
</evidence>
<evidence type="ECO:0000256" key="4">
    <source>
        <dbReference type="ARBA" id="ARBA00022813"/>
    </source>
</evidence>
<name>A0ABT4GT12_PAEAL</name>
<keyword evidence="5 6" id="KW-0012">Acyltransferase</keyword>
<dbReference type="InterPro" id="IPR042195">
    <property type="entry name" value="ArgJ_beta_C"/>
</dbReference>
<feature type="site" description="Cleavage; by autolysis" evidence="6">
    <location>
        <begin position="203"/>
        <end position="204"/>
    </location>
</feature>
<dbReference type="CDD" id="cd02152">
    <property type="entry name" value="OAT"/>
    <property type="match status" value="1"/>
</dbReference>
<dbReference type="Gene3D" id="3.60.70.12">
    <property type="entry name" value="L-amino peptidase D-ALA esterase/amidase"/>
    <property type="match status" value="1"/>
</dbReference>
<comment type="catalytic activity">
    <reaction evidence="6">
        <text>L-glutamate + acetyl-CoA = N-acetyl-L-glutamate + CoA + H(+)</text>
        <dbReference type="Rhea" id="RHEA:24292"/>
        <dbReference type="ChEBI" id="CHEBI:15378"/>
        <dbReference type="ChEBI" id="CHEBI:29985"/>
        <dbReference type="ChEBI" id="CHEBI:44337"/>
        <dbReference type="ChEBI" id="CHEBI:57287"/>
        <dbReference type="ChEBI" id="CHEBI:57288"/>
        <dbReference type="EC" id="2.3.1.1"/>
    </reaction>
</comment>
<feature type="binding site" evidence="6">
    <location>
        <position position="290"/>
    </location>
    <ligand>
        <name>substrate</name>
    </ligand>
</feature>
<comment type="pathway">
    <text evidence="6">Amino-acid biosynthesis; L-arginine biosynthesis; L-ornithine and N-acetyl-L-glutamate from L-glutamate and N(2)-acetyl-L-ornithine (cyclic): step 1/1.</text>
</comment>
<dbReference type="GO" id="GO:0004358">
    <property type="term" value="F:L-glutamate N-acetyltransferase activity, acting on acetyl-L-ornithine as donor"/>
    <property type="evidence" value="ECO:0007669"/>
    <property type="project" value="UniProtKB-EC"/>
</dbReference>
<feature type="binding site" evidence="6">
    <location>
        <position position="412"/>
    </location>
    <ligand>
        <name>substrate</name>
    </ligand>
</feature>
<dbReference type="EC" id="2.3.1.35" evidence="6"/>
<feature type="binding site" evidence="6">
    <location>
        <position position="193"/>
    </location>
    <ligand>
        <name>substrate</name>
    </ligand>
</feature>
<dbReference type="Gene3D" id="3.30.2330.10">
    <property type="entry name" value="arginine biosynthesis bifunctional protein suprefamily"/>
    <property type="match status" value="1"/>
</dbReference>
<dbReference type="PANTHER" id="PTHR23100:SF0">
    <property type="entry name" value="ARGININE BIOSYNTHESIS BIFUNCTIONAL PROTEIN ARGJ, MITOCHONDRIAL"/>
    <property type="match status" value="1"/>
</dbReference>
<comment type="subcellular location">
    <subcellularLocation>
        <location evidence="6">Cytoplasm</location>
    </subcellularLocation>
</comment>
<proteinExistence type="inferred from homology"/>
<keyword evidence="6" id="KW-0963">Cytoplasm</keyword>
<keyword evidence="6" id="KW-0055">Arginine biosynthesis</keyword>
<gene>
    <name evidence="6 7" type="primary">argJ</name>
    <name evidence="7" type="ORF">M5X12_03235</name>
</gene>
<comment type="catalytic activity">
    <reaction evidence="6">
        <text>N(2)-acetyl-L-ornithine + L-glutamate = N-acetyl-L-glutamate + L-ornithine</text>
        <dbReference type="Rhea" id="RHEA:15349"/>
        <dbReference type="ChEBI" id="CHEBI:29985"/>
        <dbReference type="ChEBI" id="CHEBI:44337"/>
        <dbReference type="ChEBI" id="CHEBI:46911"/>
        <dbReference type="ChEBI" id="CHEBI:57805"/>
        <dbReference type="EC" id="2.3.1.35"/>
    </reaction>
</comment>
<keyword evidence="8" id="KW-1185">Reference proteome</keyword>
<dbReference type="NCBIfam" id="TIGR00120">
    <property type="entry name" value="ArgJ"/>
    <property type="match status" value="1"/>
</dbReference>
<reference evidence="7 8" key="1">
    <citation type="submission" date="2022-05" db="EMBL/GenBank/DDBJ databases">
        <title>Genome Sequencing of Bee-Associated Microbes.</title>
        <authorList>
            <person name="Dunlap C."/>
        </authorList>
    </citation>
    <scope>NUCLEOTIDE SEQUENCE [LARGE SCALE GENOMIC DNA]</scope>
    <source>
        <strain evidence="7 8">NRRL B-04010</strain>
    </source>
</reference>
<feature type="binding site" evidence="6">
    <location>
        <position position="204"/>
    </location>
    <ligand>
        <name>substrate</name>
    </ligand>
</feature>
<comment type="pathway">
    <text evidence="6">Amino-acid biosynthesis; L-arginine biosynthesis; N(2)-acetyl-L-ornithine from L-glutamate: step 1/4.</text>
</comment>
<evidence type="ECO:0000256" key="5">
    <source>
        <dbReference type="ARBA" id="ARBA00023315"/>
    </source>
</evidence>
<accession>A0ABT4GT12</accession>
<dbReference type="InterPro" id="IPR016117">
    <property type="entry name" value="ArgJ-like_dom_sf"/>
</dbReference>
<comment type="subunit">
    <text evidence="2 6">Heterotetramer of two alpha and two beta chains.</text>
</comment>
<dbReference type="EMBL" id="JAMDNP010000005">
    <property type="protein sequence ID" value="MCY9759582.1"/>
    <property type="molecule type" value="Genomic_DNA"/>
</dbReference>
<feature type="binding site" evidence="6">
    <location>
        <position position="417"/>
    </location>
    <ligand>
        <name>substrate</name>
    </ligand>
</feature>
<feature type="site" description="Involved in the stabilization of negative charge on the oxyanion by the formation of the oxyanion hole" evidence="6">
    <location>
        <position position="128"/>
    </location>
</feature>
<keyword evidence="6" id="KW-0028">Amino-acid biosynthesis</keyword>
<evidence type="ECO:0000256" key="1">
    <source>
        <dbReference type="ARBA" id="ARBA00006774"/>
    </source>
</evidence>
<evidence type="ECO:0000256" key="6">
    <source>
        <dbReference type="HAMAP-Rule" id="MF_01106"/>
    </source>
</evidence>
<dbReference type="Proteomes" id="UP001527181">
    <property type="component" value="Unassembled WGS sequence"/>
</dbReference>
<organism evidence="7 8">
    <name type="scientific">Paenibacillus alvei</name>
    <name type="common">Bacillus alvei</name>
    <dbReference type="NCBI Taxonomy" id="44250"/>
    <lineage>
        <taxon>Bacteria</taxon>
        <taxon>Bacillati</taxon>
        <taxon>Bacillota</taxon>
        <taxon>Bacilli</taxon>
        <taxon>Bacillales</taxon>
        <taxon>Paenibacillaceae</taxon>
        <taxon>Paenibacillus</taxon>
    </lineage>
</organism>
<keyword evidence="4 6" id="KW-0068">Autocatalytic cleavage</keyword>
<feature type="active site" description="Nucleophile" evidence="6">
    <location>
        <position position="204"/>
    </location>
</feature>